<keyword evidence="2" id="KW-0479">Metal-binding</keyword>
<dbReference type="InterPro" id="IPR019787">
    <property type="entry name" value="Znf_PHD-finger"/>
</dbReference>
<dbReference type="GO" id="GO:0008270">
    <property type="term" value="F:zinc ion binding"/>
    <property type="evidence" value="ECO:0007669"/>
    <property type="project" value="UniProtKB-KW"/>
</dbReference>
<dbReference type="SMART" id="SM00717">
    <property type="entry name" value="SANT"/>
    <property type="match status" value="1"/>
</dbReference>
<dbReference type="InterPro" id="IPR017930">
    <property type="entry name" value="Myb_dom"/>
</dbReference>
<feature type="region of interest" description="Disordered" evidence="7">
    <location>
        <begin position="1"/>
        <end position="59"/>
    </location>
</feature>
<evidence type="ECO:0000259" key="10">
    <source>
        <dbReference type="PROSITE" id="PS51294"/>
    </source>
</evidence>
<evidence type="ECO:0000256" key="4">
    <source>
        <dbReference type="ARBA" id="ARBA00022833"/>
    </source>
</evidence>
<keyword evidence="12" id="KW-1185">Reference proteome</keyword>
<proteinExistence type="predicted"/>
<dbReference type="InterPro" id="IPR009057">
    <property type="entry name" value="Homeodomain-like_sf"/>
</dbReference>
<feature type="compositionally biased region" description="Polar residues" evidence="7">
    <location>
        <begin position="347"/>
        <end position="357"/>
    </location>
</feature>
<dbReference type="InterPro" id="IPR011011">
    <property type="entry name" value="Znf_FYVE_PHD"/>
</dbReference>
<evidence type="ECO:0000256" key="7">
    <source>
        <dbReference type="SAM" id="MobiDB-lite"/>
    </source>
</evidence>
<sequence>MPDPKPSLVSCILTMKSNKEEANGEHRVDGKNHGASGGAGSSQINDNHNNSNGDADVDDMCNGNVNGDVHADIDDTADSDEEEMVDRCARGNNAGDCIVVDWLEGEYCFECNSTSGQILVCRESGCPVAFHEACLTWTPKFDEMSKFYCPYCLYKQEVARLKELRQKVMLAEKESSNFICLRRDASASTMAREVSFGGDFGNGLNNNGKETIYHNQDATQGLSTMTQKVSSGDCGNGLNDDDKVTTPHNQDEIQGVELISKEKSYEGNISTTHGSDKVGNGERMHEDIENPNSEDNETDEGEPVLPNAVGTTFHRCQKDDKQTANKASSFQPSSSANNMDLNHEGNNETAKTSAKWQKSTKRSLMPCTEKRRRLHWTAEEEDMLKELMQEYSTKANKNIPWRKILEHGRSVFHSTRLPVDLKDKWKNIVSKEISKR</sequence>
<dbReference type="SUPFAM" id="SSF46689">
    <property type="entry name" value="Homeodomain-like"/>
    <property type="match status" value="1"/>
</dbReference>
<feature type="domain" description="PHD-type" evidence="8">
    <location>
        <begin position="105"/>
        <end position="155"/>
    </location>
</feature>
<dbReference type="Gene3D" id="3.30.40.10">
    <property type="entry name" value="Zinc/RING finger domain, C3HC4 (zinc finger)"/>
    <property type="match status" value="1"/>
</dbReference>
<dbReference type="CDD" id="cd11660">
    <property type="entry name" value="SANT_TRF"/>
    <property type="match status" value="1"/>
</dbReference>
<evidence type="ECO:0000259" key="8">
    <source>
        <dbReference type="PROSITE" id="PS50016"/>
    </source>
</evidence>
<keyword evidence="3 6" id="KW-0863">Zinc-finger</keyword>
<evidence type="ECO:0000313" key="11">
    <source>
        <dbReference type="EMBL" id="KAE8679688.1"/>
    </source>
</evidence>
<feature type="domain" description="HTH myb-type" evidence="10">
    <location>
        <begin position="368"/>
        <end position="433"/>
    </location>
</feature>
<dbReference type="PANTHER" id="PTHR47863:SF5">
    <property type="entry name" value="HOMEODOMAIN-LIKE PROTEIN WITH RING_FYVE_PHD-TYPE ZINC FINGER DOMAIN-CONTAINING PROTEIN-RELATED"/>
    <property type="match status" value="1"/>
</dbReference>
<feature type="compositionally biased region" description="Basic and acidic residues" evidence="7">
    <location>
        <begin position="17"/>
        <end position="32"/>
    </location>
</feature>
<dbReference type="InterPro" id="IPR001005">
    <property type="entry name" value="SANT/Myb"/>
</dbReference>
<keyword evidence="4" id="KW-0862">Zinc</keyword>
<organism evidence="11 12">
    <name type="scientific">Hibiscus syriacus</name>
    <name type="common">Rose of Sharon</name>
    <dbReference type="NCBI Taxonomy" id="106335"/>
    <lineage>
        <taxon>Eukaryota</taxon>
        <taxon>Viridiplantae</taxon>
        <taxon>Streptophyta</taxon>
        <taxon>Embryophyta</taxon>
        <taxon>Tracheophyta</taxon>
        <taxon>Spermatophyta</taxon>
        <taxon>Magnoliopsida</taxon>
        <taxon>eudicotyledons</taxon>
        <taxon>Gunneridae</taxon>
        <taxon>Pentapetalae</taxon>
        <taxon>rosids</taxon>
        <taxon>malvids</taxon>
        <taxon>Malvales</taxon>
        <taxon>Malvaceae</taxon>
        <taxon>Malvoideae</taxon>
        <taxon>Hibiscus</taxon>
    </lineage>
</organism>
<protein>
    <recommendedName>
        <fullName evidence="13">Myb-like domain-containing protein</fullName>
    </recommendedName>
</protein>
<evidence type="ECO:0000256" key="5">
    <source>
        <dbReference type="ARBA" id="ARBA00023242"/>
    </source>
</evidence>
<reference evidence="11" key="1">
    <citation type="submission" date="2019-09" db="EMBL/GenBank/DDBJ databases">
        <title>Draft genome information of white flower Hibiscus syriacus.</title>
        <authorList>
            <person name="Kim Y.-M."/>
        </authorList>
    </citation>
    <scope>NUCLEOTIDE SEQUENCE [LARGE SCALE GENOMIC DNA]</scope>
    <source>
        <strain evidence="11">YM2019G1</strain>
    </source>
</reference>
<evidence type="ECO:0000256" key="3">
    <source>
        <dbReference type="ARBA" id="ARBA00022771"/>
    </source>
</evidence>
<dbReference type="AlphaFoldDB" id="A0A6A2XVT6"/>
<dbReference type="GO" id="GO:0005634">
    <property type="term" value="C:nucleus"/>
    <property type="evidence" value="ECO:0007669"/>
    <property type="project" value="UniProtKB-SubCell"/>
</dbReference>
<dbReference type="Proteomes" id="UP000436088">
    <property type="component" value="Unassembled WGS sequence"/>
</dbReference>
<dbReference type="InterPro" id="IPR001965">
    <property type="entry name" value="Znf_PHD"/>
</dbReference>
<evidence type="ECO:0008006" key="13">
    <source>
        <dbReference type="Google" id="ProtNLM"/>
    </source>
</evidence>
<comment type="caution">
    <text evidence="11">The sequence shown here is derived from an EMBL/GenBank/DDBJ whole genome shotgun (WGS) entry which is preliminary data.</text>
</comment>
<dbReference type="PROSITE" id="PS50016">
    <property type="entry name" value="ZF_PHD_2"/>
    <property type="match status" value="1"/>
</dbReference>
<feature type="compositionally biased region" description="Polar residues" evidence="7">
    <location>
        <begin position="41"/>
        <end position="53"/>
    </location>
</feature>
<evidence type="ECO:0000256" key="6">
    <source>
        <dbReference type="PROSITE-ProRule" id="PRU00146"/>
    </source>
</evidence>
<dbReference type="PROSITE" id="PS01359">
    <property type="entry name" value="ZF_PHD_1"/>
    <property type="match status" value="1"/>
</dbReference>
<feature type="domain" description="Myb-like" evidence="9">
    <location>
        <begin position="368"/>
        <end position="429"/>
    </location>
</feature>
<keyword evidence="5" id="KW-0539">Nucleus</keyword>
<evidence type="ECO:0000259" key="9">
    <source>
        <dbReference type="PROSITE" id="PS50090"/>
    </source>
</evidence>
<dbReference type="InterPro" id="IPR013083">
    <property type="entry name" value="Znf_RING/FYVE/PHD"/>
</dbReference>
<feature type="region of interest" description="Disordered" evidence="7">
    <location>
        <begin position="230"/>
        <end position="363"/>
    </location>
</feature>
<dbReference type="SUPFAM" id="SSF57903">
    <property type="entry name" value="FYVE/PHD zinc finger"/>
    <property type="match status" value="1"/>
</dbReference>
<dbReference type="Gene3D" id="1.10.10.60">
    <property type="entry name" value="Homeodomain-like"/>
    <property type="match status" value="1"/>
</dbReference>
<comment type="subcellular location">
    <subcellularLocation>
        <location evidence="1">Nucleus</location>
    </subcellularLocation>
</comment>
<dbReference type="EMBL" id="VEPZ02001330">
    <property type="protein sequence ID" value="KAE8679688.1"/>
    <property type="molecule type" value="Genomic_DNA"/>
</dbReference>
<name>A0A6A2XVT6_HIBSY</name>
<dbReference type="PROSITE" id="PS50090">
    <property type="entry name" value="MYB_LIKE"/>
    <property type="match status" value="1"/>
</dbReference>
<accession>A0A6A2XVT6</accession>
<dbReference type="SMART" id="SM00249">
    <property type="entry name" value="PHD"/>
    <property type="match status" value="1"/>
</dbReference>
<feature type="compositionally biased region" description="Acidic residues" evidence="7">
    <location>
        <begin position="292"/>
        <end position="302"/>
    </location>
</feature>
<feature type="compositionally biased region" description="Polar residues" evidence="7">
    <location>
        <begin position="324"/>
        <end position="340"/>
    </location>
</feature>
<evidence type="ECO:0000256" key="2">
    <source>
        <dbReference type="ARBA" id="ARBA00022723"/>
    </source>
</evidence>
<dbReference type="PROSITE" id="PS51294">
    <property type="entry name" value="HTH_MYB"/>
    <property type="match status" value="1"/>
</dbReference>
<feature type="compositionally biased region" description="Basic and acidic residues" evidence="7">
    <location>
        <begin position="240"/>
        <end position="251"/>
    </location>
</feature>
<evidence type="ECO:0000313" key="12">
    <source>
        <dbReference type="Proteomes" id="UP000436088"/>
    </source>
</evidence>
<dbReference type="PANTHER" id="PTHR47863">
    <property type="entry name" value="RING/FYVE/PHD ZINC FINGER SUPERFAMILY PROTEIN"/>
    <property type="match status" value="1"/>
</dbReference>
<gene>
    <name evidence="11" type="ORF">F3Y22_tig00111398pilonHSYRG00339</name>
</gene>
<feature type="compositionally biased region" description="Basic and acidic residues" evidence="7">
    <location>
        <begin position="274"/>
        <end position="288"/>
    </location>
</feature>
<evidence type="ECO:0000256" key="1">
    <source>
        <dbReference type="ARBA" id="ARBA00004123"/>
    </source>
</evidence>
<dbReference type="InterPro" id="IPR019786">
    <property type="entry name" value="Zinc_finger_PHD-type_CS"/>
</dbReference>